<evidence type="ECO:0000256" key="11">
    <source>
        <dbReference type="SAM" id="MobiDB-lite"/>
    </source>
</evidence>
<comment type="similarity">
    <text evidence="10">Belongs to the MICOS complex subunit Mic19 family. Metazoan Mic25 subfamily.</text>
</comment>
<evidence type="ECO:0000256" key="9">
    <source>
        <dbReference type="ARBA" id="ARBA00034476"/>
    </source>
</evidence>
<proteinExistence type="inferred from homology"/>
<comment type="subcellular location">
    <subcellularLocation>
        <location evidence="9">Mitochondrion inner membrane</location>
        <topology evidence="9">Lipid-anchor</topology>
    </subcellularLocation>
</comment>
<dbReference type="OrthoDB" id="70030at2759"/>
<evidence type="ECO:0000256" key="3">
    <source>
        <dbReference type="ARBA" id="ARBA00022792"/>
    </source>
</evidence>
<feature type="compositionally biased region" description="Pro residues" evidence="11">
    <location>
        <begin position="60"/>
        <end position="77"/>
    </location>
</feature>
<keyword evidence="3" id="KW-0999">Mitochondrion inner membrane</keyword>
<dbReference type="PANTHER" id="PTHR47609:SF1">
    <property type="entry name" value="MICOS COMPLEX SUBUNIT MIC25"/>
    <property type="match status" value="1"/>
</dbReference>
<dbReference type="InterPro" id="IPR042860">
    <property type="entry name" value="MIC25"/>
</dbReference>
<gene>
    <name evidence="12" type="ORF">SKAU_G00304050</name>
</gene>
<evidence type="ECO:0000256" key="2">
    <source>
        <dbReference type="ARBA" id="ARBA00022707"/>
    </source>
</evidence>
<feature type="region of interest" description="Disordered" evidence="11">
    <location>
        <begin position="1"/>
        <end position="102"/>
    </location>
</feature>
<dbReference type="GO" id="GO:0061617">
    <property type="term" value="C:MICOS complex"/>
    <property type="evidence" value="ECO:0007669"/>
    <property type="project" value="InterPro"/>
</dbReference>
<evidence type="ECO:0000256" key="7">
    <source>
        <dbReference type="ARBA" id="ARBA00023157"/>
    </source>
</evidence>
<evidence type="ECO:0000256" key="4">
    <source>
        <dbReference type="ARBA" id="ARBA00023054"/>
    </source>
</evidence>
<dbReference type="Proteomes" id="UP001152622">
    <property type="component" value="Chromosome 12"/>
</dbReference>
<feature type="region of interest" description="Disordered" evidence="11">
    <location>
        <begin position="190"/>
        <end position="215"/>
    </location>
</feature>
<protein>
    <recommendedName>
        <fullName evidence="14">MICOS complex subunit MIC25</fullName>
    </recommendedName>
</protein>
<dbReference type="Pfam" id="PF05300">
    <property type="entry name" value="MIC19_MIC25"/>
    <property type="match status" value="1"/>
</dbReference>
<evidence type="ECO:0000256" key="6">
    <source>
        <dbReference type="ARBA" id="ARBA00023136"/>
    </source>
</evidence>
<dbReference type="InterPro" id="IPR007964">
    <property type="entry name" value="MIC19/MIC25"/>
</dbReference>
<dbReference type="GO" id="GO:0042407">
    <property type="term" value="P:cristae formation"/>
    <property type="evidence" value="ECO:0007669"/>
    <property type="project" value="TreeGrafter"/>
</dbReference>
<comment type="caution">
    <text evidence="12">The sequence shown here is derived from an EMBL/GenBank/DDBJ whole genome shotgun (WGS) entry which is preliminary data.</text>
</comment>
<evidence type="ECO:0000313" key="12">
    <source>
        <dbReference type="EMBL" id="KAJ8346212.1"/>
    </source>
</evidence>
<organism evidence="12 13">
    <name type="scientific">Synaphobranchus kaupii</name>
    <name type="common">Kaup's arrowtooth eel</name>
    <dbReference type="NCBI Taxonomy" id="118154"/>
    <lineage>
        <taxon>Eukaryota</taxon>
        <taxon>Metazoa</taxon>
        <taxon>Chordata</taxon>
        <taxon>Craniata</taxon>
        <taxon>Vertebrata</taxon>
        <taxon>Euteleostomi</taxon>
        <taxon>Actinopterygii</taxon>
        <taxon>Neopterygii</taxon>
        <taxon>Teleostei</taxon>
        <taxon>Anguilliformes</taxon>
        <taxon>Synaphobranchidae</taxon>
        <taxon>Synaphobranchus</taxon>
    </lineage>
</organism>
<name>A0A9Q1IML1_SYNKA</name>
<evidence type="ECO:0000256" key="8">
    <source>
        <dbReference type="ARBA" id="ARBA00023288"/>
    </source>
</evidence>
<keyword evidence="6" id="KW-0472">Membrane</keyword>
<keyword evidence="4" id="KW-0175">Coiled coil</keyword>
<dbReference type="AlphaFoldDB" id="A0A9Q1IML1"/>
<accession>A0A9Q1IML1</accession>
<evidence type="ECO:0000256" key="10">
    <source>
        <dbReference type="ARBA" id="ARBA00034480"/>
    </source>
</evidence>
<keyword evidence="8" id="KW-0449">Lipoprotein</keyword>
<feature type="compositionally biased region" description="Basic and acidic residues" evidence="11">
    <location>
        <begin position="28"/>
        <end position="59"/>
    </location>
</feature>
<dbReference type="PANTHER" id="PTHR47609">
    <property type="entry name" value="MICOS COMPLEX SUBUNIT MIC25"/>
    <property type="match status" value="1"/>
</dbReference>
<reference evidence="12" key="1">
    <citation type="journal article" date="2023" name="Science">
        <title>Genome structures resolve the early diversification of teleost fishes.</title>
        <authorList>
            <person name="Parey E."/>
            <person name="Louis A."/>
            <person name="Montfort J."/>
            <person name="Bouchez O."/>
            <person name="Roques C."/>
            <person name="Iampietro C."/>
            <person name="Lluch J."/>
            <person name="Castinel A."/>
            <person name="Donnadieu C."/>
            <person name="Desvignes T."/>
            <person name="Floi Bucao C."/>
            <person name="Jouanno E."/>
            <person name="Wen M."/>
            <person name="Mejri S."/>
            <person name="Dirks R."/>
            <person name="Jansen H."/>
            <person name="Henkel C."/>
            <person name="Chen W.J."/>
            <person name="Zahm M."/>
            <person name="Cabau C."/>
            <person name="Klopp C."/>
            <person name="Thompson A.W."/>
            <person name="Robinson-Rechavi M."/>
            <person name="Braasch I."/>
            <person name="Lecointre G."/>
            <person name="Bobe J."/>
            <person name="Postlethwait J.H."/>
            <person name="Berthelot C."/>
            <person name="Roest Crollius H."/>
            <person name="Guiguen Y."/>
        </authorList>
    </citation>
    <scope>NUCLEOTIDE SEQUENCE</scope>
    <source>
        <strain evidence="12">WJC10195</strain>
    </source>
</reference>
<feature type="compositionally biased region" description="Basic and acidic residues" evidence="11">
    <location>
        <begin position="142"/>
        <end position="156"/>
    </location>
</feature>
<keyword evidence="7" id="KW-1015">Disulfide bond</keyword>
<evidence type="ECO:0000256" key="1">
    <source>
        <dbReference type="ARBA" id="ARBA00002689"/>
    </source>
</evidence>
<keyword evidence="13" id="KW-1185">Reference proteome</keyword>
<evidence type="ECO:0000313" key="13">
    <source>
        <dbReference type="Proteomes" id="UP001152622"/>
    </source>
</evidence>
<sequence length="215" mass="24287">MGSTESSTRKVSFALDEEDNVRILHGVKLSEDVLQRMRGVTRETDFRPPPAESRREEPVPKPVYPDPPQPSQPPQPSEAPSEPPRRFDPPRPSEPPQPSVAEIQEELRRRYEREQAIMREELARITRREREAAREELRAAMRRERSNTHTEVEKAKNLAGSFPAPPLDDPRLRLDGDRHCSGAAAVFSPSRGTASFLNPKMGGASTGLSMTHRRQ</sequence>
<feature type="compositionally biased region" description="Polar residues" evidence="11">
    <location>
        <begin position="1"/>
        <end position="10"/>
    </location>
</feature>
<dbReference type="EMBL" id="JAINUF010000012">
    <property type="protein sequence ID" value="KAJ8346212.1"/>
    <property type="molecule type" value="Genomic_DNA"/>
</dbReference>
<dbReference type="GO" id="GO:0006974">
    <property type="term" value="P:DNA damage response"/>
    <property type="evidence" value="ECO:0007669"/>
    <property type="project" value="TreeGrafter"/>
</dbReference>
<evidence type="ECO:0000256" key="5">
    <source>
        <dbReference type="ARBA" id="ARBA00023128"/>
    </source>
</evidence>
<feature type="region of interest" description="Disordered" evidence="11">
    <location>
        <begin position="142"/>
        <end position="176"/>
    </location>
</feature>
<comment type="function">
    <text evidence="1">Component of the MICOS complex, a large protein complex of the mitochondrial inner membrane that plays crucial roles in the maintenance of crista junctions, inner membrane architecture, and formation of contact sites to the outer membrane.</text>
</comment>
<evidence type="ECO:0008006" key="14">
    <source>
        <dbReference type="Google" id="ProtNLM"/>
    </source>
</evidence>
<keyword evidence="2" id="KW-0519">Myristate</keyword>
<keyword evidence="5" id="KW-0496">Mitochondrion</keyword>